<dbReference type="Proteomes" id="UP000307720">
    <property type="component" value="Unassembled WGS sequence"/>
</dbReference>
<sequence>MPLVSVVIPAYNCSRTLGKAIDSALAQDIPLEVLVLDDCGAESLAEIIEGYRVNPAVRYVKNERNLGACASRNIGVEMAKGKYVAFLDADDWWEKGKLQKQLQRIQETGTVLCTTARELVTPDGRLTGRVIPVTEKITYRQMLRGNCINCSAVLLRRETAQEFPMCHEDSHEDYIAWLKILKKYGEACAVNEPLLKYRLSSSGKSGNKLKSAGMTFKVYRYMGFGIVKSVGCFLGYACHGLGKYAGAHLRGLRKGEKNGRS</sequence>
<gene>
    <name evidence="1" type="ORF">E5357_03375</name>
</gene>
<evidence type="ECO:0000313" key="1">
    <source>
        <dbReference type="EMBL" id="TGY00128.1"/>
    </source>
</evidence>
<dbReference type="EMBL" id="SRZB01000003">
    <property type="protein sequence ID" value="TGY00128.1"/>
    <property type="molecule type" value="Genomic_DNA"/>
</dbReference>
<proteinExistence type="predicted"/>
<accession>A0AC61R2H2</accession>
<protein>
    <submittedName>
        <fullName evidence="1">Glycosyltransferase family 2 protein</fullName>
    </submittedName>
</protein>
<name>A0AC61R2H2_9FIRM</name>
<reference evidence="1" key="1">
    <citation type="submission" date="2019-04" db="EMBL/GenBank/DDBJ databases">
        <title>Microbes associate with the intestines of laboratory mice.</title>
        <authorList>
            <person name="Navarre W."/>
            <person name="Wong E."/>
            <person name="Huang K."/>
            <person name="Tropini C."/>
            <person name="Ng K."/>
            <person name="Yu B."/>
        </authorList>
    </citation>
    <scope>NUCLEOTIDE SEQUENCE</scope>
    <source>
        <strain evidence="1">NM72_1-8</strain>
    </source>
</reference>
<evidence type="ECO:0000313" key="2">
    <source>
        <dbReference type="Proteomes" id="UP000307720"/>
    </source>
</evidence>
<organism evidence="1 2">
    <name type="scientific">Hominisplanchenecus murintestinalis</name>
    <dbReference type="NCBI Taxonomy" id="2941517"/>
    <lineage>
        <taxon>Bacteria</taxon>
        <taxon>Bacillati</taxon>
        <taxon>Bacillota</taxon>
        <taxon>Clostridia</taxon>
        <taxon>Lachnospirales</taxon>
        <taxon>Lachnospiraceae</taxon>
        <taxon>Hominisplanchenecus</taxon>
    </lineage>
</organism>
<keyword evidence="2" id="KW-1185">Reference proteome</keyword>
<comment type="caution">
    <text evidence="1">The sequence shown here is derived from an EMBL/GenBank/DDBJ whole genome shotgun (WGS) entry which is preliminary data.</text>
</comment>